<dbReference type="InterPro" id="IPR000873">
    <property type="entry name" value="AMP-dep_synth/lig_dom"/>
</dbReference>
<feature type="domain" description="AMP-binding enzyme C-terminal" evidence="3">
    <location>
        <begin position="220"/>
        <end position="296"/>
    </location>
</feature>
<dbReference type="Pfam" id="PF00501">
    <property type="entry name" value="AMP-binding"/>
    <property type="match status" value="1"/>
</dbReference>
<proteinExistence type="inferred from homology"/>
<dbReference type="PANTHER" id="PTHR43201:SF8">
    <property type="entry name" value="ACYL-COA SYNTHETASE FAMILY MEMBER 3"/>
    <property type="match status" value="1"/>
</dbReference>
<dbReference type="SUPFAM" id="SSF56801">
    <property type="entry name" value="Acetyl-CoA synthetase-like"/>
    <property type="match status" value="1"/>
</dbReference>
<evidence type="ECO:0000259" key="3">
    <source>
        <dbReference type="Pfam" id="PF13193"/>
    </source>
</evidence>
<evidence type="ECO:0008006" key="6">
    <source>
        <dbReference type="Google" id="ProtNLM"/>
    </source>
</evidence>
<dbReference type="PANTHER" id="PTHR43201">
    <property type="entry name" value="ACYL-COA SYNTHETASE"/>
    <property type="match status" value="1"/>
</dbReference>
<evidence type="ECO:0000256" key="1">
    <source>
        <dbReference type="ARBA" id="ARBA00006432"/>
    </source>
</evidence>
<dbReference type="Gene3D" id="3.30.300.30">
    <property type="match status" value="1"/>
</dbReference>
<dbReference type="Proteomes" id="UP001321475">
    <property type="component" value="Chromosome"/>
</dbReference>
<organism evidence="4 5">
    <name type="scientific">Paraoerskovia sediminicola</name>
    <dbReference type="NCBI Taxonomy" id="1138587"/>
    <lineage>
        <taxon>Bacteria</taxon>
        <taxon>Bacillati</taxon>
        <taxon>Actinomycetota</taxon>
        <taxon>Actinomycetes</taxon>
        <taxon>Micrococcales</taxon>
        <taxon>Cellulomonadaceae</taxon>
        <taxon>Paraoerskovia</taxon>
    </lineage>
</organism>
<keyword evidence="5" id="KW-1185">Reference proteome</keyword>
<protein>
    <recommendedName>
        <fullName evidence="6">Long-chain-fatty-acid--CoA ligase</fullName>
    </recommendedName>
</protein>
<dbReference type="EMBL" id="AP027729">
    <property type="protein sequence ID" value="BDZ42210.1"/>
    <property type="molecule type" value="Genomic_DNA"/>
</dbReference>
<dbReference type="InterPro" id="IPR042099">
    <property type="entry name" value="ANL_N_sf"/>
</dbReference>
<feature type="domain" description="AMP-dependent synthetase/ligase" evidence="2">
    <location>
        <begin position="2"/>
        <end position="170"/>
    </location>
</feature>
<sequence>MILGCLPFFHTFGQTCTLNAGLRAGAKIVLIPRFDADAALALMVRHGVTVLMGVPTMHIGIVAAAAKNPERPPLRFGVSGGAALPVAVLEKFSEAFGASVHEGYGLTETSPVATFNKIGRETRPGTVGTPIWGVDVEIADPLVRDAIEMLPAGELGEIVIRGHNLFQGYLNRPEATAEAIVDGWFRSGDLGTKGEDGYVTILDRTKDMIIRNGYNVYPREVEEVLVRHPAVGMAAVFGVDHETYGQEIAAAVVLADGADPVTGEDLVAWMKDEVAGYKYPRSVQVLPELPLGPSGKILKRELVRRLEESRDR</sequence>
<dbReference type="Pfam" id="PF13193">
    <property type="entry name" value="AMP-binding_C"/>
    <property type="match status" value="1"/>
</dbReference>
<evidence type="ECO:0000259" key="2">
    <source>
        <dbReference type="Pfam" id="PF00501"/>
    </source>
</evidence>
<dbReference type="InterPro" id="IPR045851">
    <property type="entry name" value="AMP-bd_C_sf"/>
</dbReference>
<dbReference type="Gene3D" id="3.40.50.12780">
    <property type="entry name" value="N-terminal domain of ligase-like"/>
    <property type="match status" value="1"/>
</dbReference>
<reference evidence="5" key="1">
    <citation type="journal article" date="2019" name="Int. J. Syst. Evol. Microbiol.">
        <title>The Global Catalogue of Microorganisms (GCM) 10K type strain sequencing project: providing services to taxonomists for standard genome sequencing and annotation.</title>
        <authorList>
            <consortium name="The Broad Institute Genomics Platform"/>
            <consortium name="The Broad Institute Genome Sequencing Center for Infectious Disease"/>
            <person name="Wu L."/>
            <person name="Ma J."/>
        </authorList>
    </citation>
    <scope>NUCLEOTIDE SEQUENCE [LARGE SCALE GENOMIC DNA]</scope>
    <source>
        <strain evidence="5">NBRC 108565</strain>
    </source>
</reference>
<accession>A0ABN6XEJ8</accession>
<evidence type="ECO:0000313" key="4">
    <source>
        <dbReference type="EMBL" id="BDZ42210.1"/>
    </source>
</evidence>
<evidence type="ECO:0000313" key="5">
    <source>
        <dbReference type="Proteomes" id="UP001321475"/>
    </source>
</evidence>
<dbReference type="InterPro" id="IPR025110">
    <property type="entry name" value="AMP-bd_C"/>
</dbReference>
<comment type="similarity">
    <text evidence="1">Belongs to the ATP-dependent AMP-binding enzyme family.</text>
</comment>
<gene>
    <name evidence="4" type="ORF">GCM10025865_15090</name>
</gene>
<name>A0ABN6XEJ8_9CELL</name>